<reference evidence="6 7" key="1">
    <citation type="submission" date="2009-08" db="EMBL/GenBank/DDBJ databases">
        <title>The Genome Sequence of Spizellomyces punctatus strain DAOM BR117.</title>
        <authorList>
            <consortium name="The Broad Institute Genome Sequencing Platform"/>
            <person name="Russ C."/>
            <person name="Cuomo C."/>
            <person name="Shea T."/>
            <person name="Young S.K."/>
            <person name="Zeng Q."/>
            <person name="Koehrsen M."/>
            <person name="Haas B."/>
            <person name="Borodovsky M."/>
            <person name="Guigo R."/>
            <person name="Alvarado L."/>
            <person name="Berlin A."/>
            <person name="Bochicchio J."/>
            <person name="Borenstein D."/>
            <person name="Chapman S."/>
            <person name="Chen Z."/>
            <person name="Engels R."/>
            <person name="Freedman E."/>
            <person name="Gellesch M."/>
            <person name="Goldberg J."/>
            <person name="Griggs A."/>
            <person name="Gujja S."/>
            <person name="Heiman D."/>
            <person name="Hepburn T."/>
            <person name="Howarth C."/>
            <person name="Jen D."/>
            <person name="Larson L."/>
            <person name="Lewis B."/>
            <person name="Mehta T."/>
            <person name="Park D."/>
            <person name="Pearson M."/>
            <person name="Roberts A."/>
            <person name="Saif S."/>
            <person name="Shenoy N."/>
            <person name="Sisk P."/>
            <person name="Stolte C."/>
            <person name="Sykes S."/>
            <person name="Thomson T."/>
            <person name="Walk T."/>
            <person name="White J."/>
            <person name="Yandava C."/>
            <person name="Burger G."/>
            <person name="Gray M.W."/>
            <person name="Holland P.W.H."/>
            <person name="King N."/>
            <person name="Lang F.B.F."/>
            <person name="Roger A.J."/>
            <person name="Ruiz-Trillo I."/>
            <person name="Lander E."/>
            <person name="Nusbaum C."/>
        </authorList>
    </citation>
    <scope>NUCLEOTIDE SEQUENCE [LARGE SCALE GENOMIC DNA]</scope>
    <source>
        <strain evidence="6 7">DAOM BR117</strain>
    </source>
</reference>
<dbReference type="InterPro" id="IPR036521">
    <property type="entry name" value="SRP19-like_sf"/>
</dbReference>
<dbReference type="AlphaFoldDB" id="A0A0L0HLH3"/>
<evidence type="ECO:0000256" key="3">
    <source>
        <dbReference type="ARBA" id="ARBA00023135"/>
    </source>
</evidence>
<dbReference type="OrthoDB" id="2190947at2759"/>
<dbReference type="Pfam" id="PF01922">
    <property type="entry name" value="SRP19"/>
    <property type="match status" value="1"/>
</dbReference>
<gene>
    <name evidence="6" type="ORF">SPPG_03697</name>
</gene>
<dbReference type="GO" id="GO:0006617">
    <property type="term" value="P:SRP-dependent cotranslational protein targeting to membrane, signal sequence recognition"/>
    <property type="evidence" value="ECO:0007669"/>
    <property type="project" value="TreeGrafter"/>
</dbReference>
<protein>
    <recommendedName>
        <fullName evidence="8">Signal recognition particle, SRP19 subunit</fullName>
    </recommendedName>
</protein>
<dbReference type="OMA" id="FMENEEI"/>
<dbReference type="VEuPathDB" id="FungiDB:SPPG_03697"/>
<accession>A0A0L0HLH3</accession>
<sequence length="199" mass="21712">MDPDDIDNMDFDIPAHLLNAQQQAGPSGSGSAQTRSQPRMVAVDPSIHETAKSWTTLYPVYLDPTKPQRRLAKTLCPSAPSAIYMSECVRLLNLPAVLDPEKRHPADPLVFGRIKVQIKHSATKKPLNPNVTSKLGLLREIAKMYAEVEERMKKEDPRIVAMAAASRSEVSKTIQELAKDAAKESGSGSGGGKKKGKKK</sequence>
<dbReference type="EMBL" id="KQ257454">
    <property type="protein sequence ID" value="KND01908.1"/>
    <property type="molecule type" value="Genomic_DNA"/>
</dbReference>
<comment type="subcellular location">
    <subcellularLocation>
        <location evidence="1">Cytoplasm</location>
    </subcellularLocation>
</comment>
<keyword evidence="4" id="KW-0687">Ribonucleoprotein</keyword>
<evidence type="ECO:0000256" key="2">
    <source>
        <dbReference type="ARBA" id="ARBA00022490"/>
    </source>
</evidence>
<dbReference type="InterPro" id="IPR002778">
    <property type="entry name" value="Signal_recog_particle_SRP19"/>
</dbReference>
<proteinExistence type="predicted"/>
<feature type="region of interest" description="Disordered" evidence="5">
    <location>
        <begin position="165"/>
        <end position="199"/>
    </location>
</feature>
<keyword evidence="7" id="KW-1185">Reference proteome</keyword>
<dbReference type="Proteomes" id="UP000053201">
    <property type="component" value="Unassembled WGS sequence"/>
</dbReference>
<feature type="region of interest" description="Disordered" evidence="5">
    <location>
        <begin position="1"/>
        <end position="39"/>
    </location>
</feature>
<feature type="compositionally biased region" description="Acidic residues" evidence="5">
    <location>
        <begin position="1"/>
        <end position="10"/>
    </location>
</feature>
<evidence type="ECO:0000256" key="1">
    <source>
        <dbReference type="ARBA" id="ARBA00004496"/>
    </source>
</evidence>
<evidence type="ECO:0000256" key="5">
    <source>
        <dbReference type="SAM" id="MobiDB-lite"/>
    </source>
</evidence>
<dbReference type="STRING" id="645134.A0A0L0HLH3"/>
<dbReference type="GeneID" id="27687196"/>
<keyword evidence="3" id="KW-0733">Signal recognition particle</keyword>
<keyword evidence="2" id="KW-0963">Cytoplasm</keyword>
<dbReference type="RefSeq" id="XP_016609947.1">
    <property type="nucleotide sequence ID" value="XM_016751953.1"/>
</dbReference>
<evidence type="ECO:0000313" key="6">
    <source>
        <dbReference type="EMBL" id="KND01908.1"/>
    </source>
</evidence>
<dbReference type="SUPFAM" id="SSF69695">
    <property type="entry name" value="SRP19"/>
    <property type="match status" value="1"/>
</dbReference>
<dbReference type="PANTHER" id="PTHR17453">
    <property type="entry name" value="SIGNAL RECOGNITION PARTICLE 19 KD PROTEIN"/>
    <property type="match status" value="1"/>
</dbReference>
<evidence type="ECO:0000256" key="4">
    <source>
        <dbReference type="ARBA" id="ARBA00023274"/>
    </source>
</evidence>
<dbReference type="GO" id="GO:0008312">
    <property type="term" value="F:7S RNA binding"/>
    <property type="evidence" value="ECO:0007669"/>
    <property type="project" value="InterPro"/>
</dbReference>
<name>A0A0L0HLH3_SPIPD</name>
<dbReference type="eggNOG" id="KOG3198">
    <property type="taxonomic scope" value="Eukaryota"/>
</dbReference>
<evidence type="ECO:0000313" key="7">
    <source>
        <dbReference type="Proteomes" id="UP000053201"/>
    </source>
</evidence>
<feature type="compositionally biased region" description="Polar residues" evidence="5">
    <location>
        <begin position="19"/>
        <end position="37"/>
    </location>
</feature>
<dbReference type="Gene3D" id="3.30.56.30">
    <property type="entry name" value="Signal recognition particle, SRP19-like subunit"/>
    <property type="match status" value="1"/>
</dbReference>
<dbReference type="GO" id="GO:0005786">
    <property type="term" value="C:signal recognition particle, endoplasmic reticulum targeting"/>
    <property type="evidence" value="ECO:0007669"/>
    <property type="project" value="UniProtKB-KW"/>
</dbReference>
<dbReference type="InParanoid" id="A0A0L0HLH3"/>
<dbReference type="PANTHER" id="PTHR17453:SF0">
    <property type="entry name" value="SIGNAL RECOGNITION PARTICLE 19 KDA PROTEIN"/>
    <property type="match status" value="1"/>
</dbReference>
<evidence type="ECO:0008006" key="8">
    <source>
        <dbReference type="Google" id="ProtNLM"/>
    </source>
</evidence>
<organism evidence="6 7">
    <name type="scientific">Spizellomyces punctatus (strain DAOM BR117)</name>
    <dbReference type="NCBI Taxonomy" id="645134"/>
    <lineage>
        <taxon>Eukaryota</taxon>
        <taxon>Fungi</taxon>
        <taxon>Fungi incertae sedis</taxon>
        <taxon>Chytridiomycota</taxon>
        <taxon>Chytridiomycota incertae sedis</taxon>
        <taxon>Chytridiomycetes</taxon>
        <taxon>Spizellomycetales</taxon>
        <taxon>Spizellomycetaceae</taxon>
        <taxon>Spizellomyces</taxon>
    </lineage>
</organism>